<protein>
    <submittedName>
        <fullName evidence="12">Leucine-rich repeat receptor-like serine/threonine-protein kinase At2g14440</fullName>
    </submittedName>
</protein>
<feature type="signal peptide" evidence="8">
    <location>
        <begin position="1"/>
        <end position="23"/>
    </location>
</feature>
<dbReference type="AlphaFoldDB" id="A0A6J1C9D8"/>
<dbReference type="RefSeq" id="XP_022138316.1">
    <property type="nucleotide sequence ID" value="XM_022282624.1"/>
</dbReference>
<evidence type="ECO:0000256" key="2">
    <source>
        <dbReference type="ARBA" id="ARBA00022614"/>
    </source>
</evidence>
<evidence type="ECO:0000256" key="7">
    <source>
        <dbReference type="ARBA" id="ARBA00023136"/>
    </source>
</evidence>
<dbReference type="Pfam" id="PF00560">
    <property type="entry name" value="LRR_1"/>
    <property type="match status" value="2"/>
</dbReference>
<dbReference type="Gene3D" id="2.60.120.430">
    <property type="entry name" value="Galactose-binding lectin"/>
    <property type="match status" value="1"/>
</dbReference>
<evidence type="ECO:0000256" key="1">
    <source>
        <dbReference type="ARBA" id="ARBA00004167"/>
    </source>
</evidence>
<dbReference type="PANTHER" id="PTHR45631">
    <property type="entry name" value="OS07G0107800 PROTEIN-RELATED"/>
    <property type="match status" value="1"/>
</dbReference>
<name>A0A6J1C9D8_MOMCH</name>
<sequence length="514" mass="56676">MAISSVFLLFLLSLFSSIAPSHSLRGYFIDCGSTVPTDLDGRTWQPDAFVFAGTPKNLTGPVLVPTLSTLRSFPRVLNRKFCYVLPVFRGRRYMVRTTYFYGGVNGGDSPSPPVFDQIVDGTFWGVVNTTEDYAGNLTSYYEGVFMAKGKSMSVCIGSNTYTDSDPFISALEVVMLGDSLYNTTDFEKFGLSLVARHSFGYNGSNLRYPDDQFDRFWQPFGNSSWNVTNRNVSASGIWNLPPSKMLESELKTDTLEPLELNWPRFSLPNSTYYIALYFANDHASSLDNSRVFNISVNGIPYYHDLNATSAGHVVFASRWPLHGPMKITLTPSPSSKLGPLINGGELFDILALEARTLTRDIIALERIKNSLKNPPADWNGDPCFPSQYRWTGITCSSGTRIRVVTLNLTSMDLSGSLSPSVANLTALSGIWLGNNNFSGPIPDLSPLKLLEIVHLEDNNFSGEIPSSLGNMPRLRELFLYNNNLTGEVPSSLANKKGLELRVFPGNHLSGPPPA</sequence>
<dbReference type="OrthoDB" id="1394818at2759"/>
<keyword evidence="3" id="KW-0812">Transmembrane</keyword>
<dbReference type="Gene3D" id="3.80.10.10">
    <property type="entry name" value="Ribonuclease Inhibitor"/>
    <property type="match status" value="1"/>
</dbReference>
<dbReference type="Pfam" id="PF08263">
    <property type="entry name" value="LRRNT_2"/>
    <property type="match status" value="1"/>
</dbReference>
<dbReference type="FunFam" id="3.80.10.10:FF:000129">
    <property type="entry name" value="Leucine-rich repeat receptor-like kinase"/>
    <property type="match status" value="1"/>
</dbReference>
<evidence type="ECO:0000313" key="12">
    <source>
        <dbReference type="RefSeq" id="XP_022138316.1"/>
    </source>
</evidence>
<dbReference type="InterPro" id="IPR013210">
    <property type="entry name" value="LRR_N_plant-typ"/>
</dbReference>
<evidence type="ECO:0000256" key="8">
    <source>
        <dbReference type="SAM" id="SignalP"/>
    </source>
</evidence>
<feature type="domain" description="Leucine-rich repeat-containing N-terminal plant-type" evidence="9">
    <location>
        <begin position="359"/>
        <end position="396"/>
    </location>
</feature>
<keyword evidence="6" id="KW-1133">Transmembrane helix</keyword>
<evidence type="ECO:0000256" key="6">
    <source>
        <dbReference type="ARBA" id="ARBA00022989"/>
    </source>
</evidence>
<dbReference type="KEGG" id="mcha:111009530"/>
<dbReference type="InterPro" id="IPR024788">
    <property type="entry name" value="Malectin-like_Carb-bd_dom"/>
</dbReference>
<keyword evidence="7" id="KW-0472">Membrane</keyword>
<evidence type="ECO:0000313" key="11">
    <source>
        <dbReference type="Proteomes" id="UP000504603"/>
    </source>
</evidence>
<organism evidence="11 12">
    <name type="scientific">Momordica charantia</name>
    <name type="common">Bitter gourd</name>
    <name type="synonym">Balsam pear</name>
    <dbReference type="NCBI Taxonomy" id="3673"/>
    <lineage>
        <taxon>Eukaryota</taxon>
        <taxon>Viridiplantae</taxon>
        <taxon>Streptophyta</taxon>
        <taxon>Embryophyta</taxon>
        <taxon>Tracheophyta</taxon>
        <taxon>Spermatophyta</taxon>
        <taxon>Magnoliopsida</taxon>
        <taxon>eudicotyledons</taxon>
        <taxon>Gunneridae</taxon>
        <taxon>Pentapetalae</taxon>
        <taxon>rosids</taxon>
        <taxon>fabids</taxon>
        <taxon>Cucurbitales</taxon>
        <taxon>Cucurbitaceae</taxon>
        <taxon>Momordiceae</taxon>
        <taxon>Momordica</taxon>
    </lineage>
</organism>
<dbReference type="SUPFAM" id="SSF52058">
    <property type="entry name" value="L domain-like"/>
    <property type="match status" value="1"/>
</dbReference>
<proteinExistence type="predicted"/>
<dbReference type="InterPro" id="IPR032675">
    <property type="entry name" value="LRR_dom_sf"/>
</dbReference>
<evidence type="ECO:0000259" key="9">
    <source>
        <dbReference type="Pfam" id="PF08263"/>
    </source>
</evidence>
<keyword evidence="2" id="KW-0433">Leucine-rich repeat</keyword>
<feature type="domain" description="Malectin-like" evidence="10">
    <location>
        <begin position="29"/>
        <end position="348"/>
    </location>
</feature>
<comment type="subcellular location">
    <subcellularLocation>
        <location evidence="1">Membrane</location>
        <topology evidence="1">Single-pass membrane protein</topology>
    </subcellularLocation>
</comment>
<reference evidence="12" key="1">
    <citation type="submission" date="2025-08" db="UniProtKB">
        <authorList>
            <consortium name="RefSeq"/>
        </authorList>
    </citation>
    <scope>IDENTIFICATION</scope>
    <source>
        <strain evidence="12">OHB3-1</strain>
    </source>
</reference>
<accession>A0A6J1C9D8</accession>
<keyword evidence="5" id="KW-0677">Repeat</keyword>
<dbReference type="InterPro" id="IPR001611">
    <property type="entry name" value="Leu-rich_rpt"/>
</dbReference>
<dbReference type="PANTHER" id="PTHR45631:SF3">
    <property type="entry name" value="OS05G0393100 PROTEIN"/>
    <property type="match status" value="1"/>
</dbReference>
<dbReference type="Pfam" id="PF12819">
    <property type="entry name" value="Malectin_like"/>
    <property type="match status" value="1"/>
</dbReference>
<gene>
    <name evidence="12" type="primary">LOC111009530</name>
</gene>
<evidence type="ECO:0000256" key="5">
    <source>
        <dbReference type="ARBA" id="ARBA00022737"/>
    </source>
</evidence>
<dbReference type="GeneID" id="111009530"/>
<evidence type="ECO:0000256" key="3">
    <source>
        <dbReference type="ARBA" id="ARBA00022692"/>
    </source>
</evidence>
<dbReference type="GO" id="GO:0016020">
    <property type="term" value="C:membrane"/>
    <property type="evidence" value="ECO:0007669"/>
    <property type="project" value="UniProtKB-SubCell"/>
</dbReference>
<evidence type="ECO:0000256" key="4">
    <source>
        <dbReference type="ARBA" id="ARBA00022729"/>
    </source>
</evidence>
<keyword evidence="11" id="KW-1185">Reference proteome</keyword>
<keyword evidence="4 8" id="KW-0732">Signal</keyword>
<evidence type="ECO:0000259" key="10">
    <source>
        <dbReference type="Pfam" id="PF12819"/>
    </source>
</evidence>
<dbReference type="Proteomes" id="UP000504603">
    <property type="component" value="Unplaced"/>
</dbReference>
<feature type="chain" id="PRO_5026777031" evidence="8">
    <location>
        <begin position="24"/>
        <end position="514"/>
    </location>
</feature>